<keyword evidence="1" id="KW-1133">Transmembrane helix</keyword>
<evidence type="ECO:0000256" key="1">
    <source>
        <dbReference type="SAM" id="Phobius"/>
    </source>
</evidence>
<dbReference type="Proteomes" id="UP001279734">
    <property type="component" value="Unassembled WGS sequence"/>
</dbReference>
<gene>
    <name evidence="2" type="ORF">Nepgr_012219</name>
</gene>
<evidence type="ECO:0000313" key="2">
    <source>
        <dbReference type="EMBL" id="GMH10378.1"/>
    </source>
</evidence>
<dbReference type="EMBL" id="BSYO01000010">
    <property type="protein sequence ID" value="GMH10378.1"/>
    <property type="molecule type" value="Genomic_DNA"/>
</dbReference>
<dbReference type="PANTHER" id="PTHR34116">
    <property type="entry name" value="PLASMINOGEN ACTIVATOR INHIBITOR"/>
    <property type="match status" value="1"/>
</dbReference>
<keyword evidence="1" id="KW-0472">Membrane</keyword>
<comment type="caution">
    <text evidence="2">The sequence shown here is derived from an EMBL/GenBank/DDBJ whole genome shotgun (WGS) entry which is preliminary data.</text>
</comment>
<sequence length="340" mass="38411">MPLTNTAVDALGILTICLVFLLVLLGLFCIIHTLYFCSRVQRSGFVALGYFNGPWIVRIIFILFGIWWGFGEIVRLRLLRQKGRIFDSLGLKWQEDICKYYILSNLGFSEPCLFLTMSFLLQASLQWRGSGIFNHKWNLKTTCFVLLYCLPVFVLDLIFVLIGPKFDKGKNKLLQLPQIFTSTTRLSNSQPYIAICTYPLLCTILYGLFAVVLTSYLLFLGRRMVSSVINNRLQSRVYILIVTASSCLPSRVILLGFSAMARAQFLFEALVFFGFLVLLLCVVVGIFVLVYLPAADSLTLHRGLQGNEARRSRVDRHRSSFSSVRPSTICFPASTGNADT</sequence>
<protein>
    <submittedName>
        <fullName evidence="2">Uncharacterized protein</fullName>
    </submittedName>
</protein>
<feature type="transmembrane region" description="Helical" evidence="1">
    <location>
        <begin position="142"/>
        <end position="162"/>
    </location>
</feature>
<feature type="transmembrane region" description="Helical" evidence="1">
    <location>
        <begin position="192"/>
        <end position="217"/>
    </location>
</feature>
<organism evidence="2 3">
    <name type="scientific">Nepenthes gracilis</name>
    <name type="common">Slender pitcher plant</name>
    <dbReference type="NCBI Taxonomy" id="150966"/>
    <lineage>
        <taxon>Eukaryota</taxon>
        <taxon>Viridiplantae</taxon>
        <taxon>Streptophyta</taxon>
        <taxon>Embryophyta</taxon>
        <taxon>Tracheophyta</taxon>
        <taxon>Spermatophyta</taxon>
        <taxon>Magnoliopsida</taxon>
        <taxon>eudicotyledons</taxon>
        <taxon>Gunneridae</taxon>
        <taxon>Pentapetalae</taxon>
        <taxon>Caryophyllales</taxon>
        <taxon>Nepenthaceae</taxon>
        <taxon>Nepenthes</taxon>
    </lineage>
</organism>
<feature type="transmembrane region" description="Helical" evidence="1">
    <location>
        <begin position="269"/>
        <end position="292"/>
    </location>
</feature>
<reference evidence="2" key="1">
    <citation type="submission" date="2023-05" db="EMBL/GenBank/DDBJ databases">
        <title>Nepenthes gracilis genome sequencing.</title>
        <authorList>
            <person name="Fukushima K."/>
        </authorList>
    </citation>
    <scope>NUCLEOTIDE SEQUENCE</scope>
    <source>
        <strain evidence="2">SING2019-196</strain>
    </source>
</reference>
<feature type="transmembrane region" description="Helical" evidence="1">
    <location>
        <begin position="48"/>
        <end position="70"/>
    </location>
</feature>
<keyword evidence="3" id="KW-1185">Reference proteome</keyword>
<dbReference type="AlphaFoldDB" id="A0AAD3XMV3"/>
<feature type="transmembrane region" description="Helical" evidence="1">
    <location>
        <begin position="237"/>
        <end position="257"/>
    </location>
</feature>
<name>A0AAD3XMV3_NEPGR</name>
<proteinExistence type="predicted"/>
<feature type="transmembrane region" description="Helical" evidence="1">
    <location>
        <begin position="12"/>
        <end position="36"/>
    </location>
</feature>
<evidence type="ECO:0000313" key="3">
    <source>
        <dbReference type="Proteomes" id="UP001279734"/>
    </source>
</evidence>
<keyword evidence="1" id="KW-0812">Transmembrane</keyword>
<dbReference type="PANTHER" id="PTHR34116:SF2">
    <property type="entry name" value="THH1_TOM1_TOM3 DOMAIN-CONTAINING PROTEIN"/>
    <property type="match status" value="1"/>
</dbReference>
<accession>A0AAD3XMV3</accession>